<dbReference type="InterPro" id="IPR013785">
    <property type="entry name" value="Aldolase_TIM"/>
</dbReference>
<proteinExistence type="inferred from homology"/>
<dbReference type="SUPFAM" id="SSF51569">
    <property type="entry name" value="Aldolase"/>
    <property type="match status" value="1"/>
</dbReference>
<dbReference type="Pfam" id="PF00682">
    <property type="entry name" value="HMGL-like"/>
    <property type="match status" value="1"/>
</dbReference>
<keyword evidence="2" id="KW-0479">Metal-binding</keyword>
<evidence type="ECO:0000256" key="1">
    <source>
        <dbReference type="ARBA" id="ARBA00009405"/>
    </source>
</evidence>
<dbReference type="InterPro" id="IPR043594">
    <property type="entry name" value="HMGL"/>
</dbReference>
<evidence type="ECO:0000256" key="3">
    <source>
        <dbReference type="ARBA" id="ARBA00023239"/>
    </source>
</evidence>
<accession>A0A8J7V3U7</accession>
<evidence type="ECO:0000259" key="4">
    <source>
        <dbReference type="PROSITE" id="PS50991"/>
    </source>
</evidence>
<dbReference type="GO" id="GO:0004419">
    <property type="term" value="F:hydroxymethylglutaryl-CoA lyase activity"/>
    <property type="evidence" value="ECO:0007669"/>
    <property type="project" value="TreeGrafter"/>
</dbReference>
<comment type="similarity">
    <text evidence="1">Belongs to the HMG-CoA lyase family.</text>
</comment>
<organism evidence="5 6">
    <name type="scientific">Marivibrio halodurans</name>
    <dbReference type="NCBI Taxonomy" id="2039722"/>
    <lineage>
        <taxon>Bacteria</taxon>
        <taxon>Pseudomonadati</taxon>
        <taxon>Pseudomonadota</taxon>
        <taxon>Alphaproteobacteria</taxon>
        <taxon>Rhodospirillales</taxon>
        <taxon>Rhodospirillaceae</taxon>
        <taxon>Marivibrio</taxon>
    </lineage>
</organism>
<dbReference type="PROSITE" id="PS50991">
    <property type="entry name" value="PYR_CT"/>
    <property type="match status" value="1"/>
</dbReference>
<dbReference type="NCBIfam" id="NF004283">
    <property type="entry name" value="PRK05692.1"/>
    <property type="match status" value="1"/>
</dbReference>
<dbReference type="Proteomes" id="UP000672602">
    <property type="component" value="Unassembled WGS sequence"/>
</dbReference>
<dbReference type="EMBL" id="JAGMWN010000007">
    <property type="protein sequence ID" value="MBP5858372.1"/>
    <property type="molecule type" value="Genomic_DNA"/>
</dbReference>
<gene>
    <name evidence="5" type="ORF">KAJ83_15225</name>
</gene>
<dbReference type="GO" id="GO:0046951">
    <property type="term" value="P:ketone body biosynthetic process"/>
    <property type="evidence" value="ECO:0007669"/>
    <property type="project" value="TreeGrafter"/>
</dbReference>
<comment type="caution">
    <text evidence="5">The sequence shown here is derived from an EMBL/GenBank/DDBJ whole genome shotgun (WGS) entry which is preliminary data.</text>
</comment>
<dbReference type="PANTHER" id="PTHR42738:SF7">
    <property type="entry name" value="HYDROXYMETHYLGLUTARYL-COA LYASE"/>
    <property type="match status" value="1"/>
</dbReference>
<dbReference type="GO" id="GO:0006552">
    <property type="term" value="P:L-leucine catabolic process"/>
    <property type="evidence" value="ECO:0007669"/>
    <property type="project" value="TreeGrafter"/>
</dbReference>
<keyword evidence="3 5" id="KW-0456">Lyase</keyword>
<protein>
    <submittedName>
        <fullName evidence="5">Hydroxymethylglutaryl-CoA lyase</fullName>
    </submittedName>
</protein>
<evidence type="ECO:0000256" key="2">
    <source>
        <dbReference type="ARBA" id="ARBA00022723"/>
    </source>
</evidence>
<sequence length="308" mass="32533">MATADIRRIDLVEVAPRDGLQSIAEPVSTEEKIALIAGLLDAGVRRMEIGSFVSPKAVPQMADMREVVAGLGERWTDGLAVLIPNAKGAEIAVEAGCRALVFVLSVSETHNLRNVRRTVGESLDQLRAIAAVMARTPGIALRVDLATAFDCPFDGSVPEARVREVFEATRSIVPRAEFALCDTTGRADPFRVRALFAGLIAADPTVRWAFHGHDTFGMGVANAFAAYDAGVRVIDGSTAGLGGCPFAPGASGNTATEDLVYAFARGGIETGIDMTRLLAVSDRIAALPGGRTGGHLRTVPRDRVTLVR</sequence>
<dbReference type="Gene3D" id="3.20.20.70">
    <property type="entry name" value="Aldolase class I"/>
    <property type="match status" value="1"/>
</dbReference>
<keyword evidence="6" id="KW-1185">Reference proteome</keyword>
<dbReference type="InterPro" id="IPR000891">
    <property type="entry name" value="PYR_CT"/>
</dbReference>
<dbReference type="AlphaFoldDB" id="A0A8J7V3U7"/>
<evidence type="ECO:0000313" key="6">
    <source>
        <dbReference type="Proteomes" id="UP000672602"/>
    </source>
</evidence>
<evidence type="ECO:0000313" key="5">
    <source>
        <dbReference type="EMBL" id="MBP5858372.1"/>
    </source>
</evidence>
<dbReference type="GO" id="GO:0046872">
    <property type="term" value="F:metal ion binding"/>
    <property type="evidence" value="ECO:0007669"/>
    <property type="project" value="UniProtKB-KW"/>
</dbReference>
<name>A0A8J7V3U7_9PROT</name>
<feature type="domain" description="Pyruvate carboxyltransferase" evidence="4">
    <location>
        <begin position="9"/>
        <end position="278"/>
    </location>
</feature>
<dbReference type="RefSeq" id="WP_210682954.1">
    <property type="nucleotide sequence ID" value="NZ_JAGMWN010000007.1"/>
</dbReference>
<dbReference type="PANTHER" id="PTHR42738">
    <property type="entry name" value="HYDROXYMETHYLGLUTARYL-COA LYASE"/>
    <property type="match status" value="1"/>
</dbReference>
<dbReference type="CDD" id="cd07938">
    <property type="entry name" value="DRE_TIM_HMGL"/>
    <property type="match status" value="1"/>
</dbReference>
<reference evidence="5" key="1">
    <citation type="submission" date="2021-04" db="EMBL/GenBank/DDBJ databases">
        <authorList>
            <person name="Zhang D.-C."/>
        </authorList>
    </citation>
    <scope>NUCLEOTIDE SEQUENCE</scope>
    <source>
        <strain evidence="5">CGMCC 1.15697</strain>
    </source>
</reference>